<keyword evidence="2" id="KW-1185">Reference proteome</keyword>
<evidence type="ECO:0000313" key="2">
    <source>
        <dbReference type="Proteomes" id="UP000469559"/>
    </source>
</evidence>
<gene>
    <name evidence="1" type="ORF">LARI1_G009222</name>
</gene>
<dbReference type="PANTHER" id="PTHR42087">
    <property type="entry name" value="ILP IS AN APOPTOSIS INHIBITOR"/>
    <property type="match status" value="1"/>
</dbReference>
<accession>A0A8T9B1E9</accession>
<dbReference type="OrthoDB" id="3553260at2759"/>
<dbReference type="InterPro" id="IPR053267">
    <property type="entry name" value="Verrucosidin_biosynth-assoc"/>
</dbReference>
<protein>
    <submittedName>
        <fullName evidence="1">Uncharacterized protein</fullName>
    </submittedName>
</protein>
<sequence length="149" mass="16656">MHSILPTSKPQLTPSTLGKSIFSTSGNENSQYASLIPFIQRLICTGLDNNLNIEKFFGSGGSSGIGTMHRNERKNYLKAAKRSWLEVKLAYDIGSEETVPFLVPLRGATEKEITDAGLDWSEWLAMQDWILGPRRPHSLDVHGVERMPR</sequence>
<name>A0A8T9B1E9_9HELO</name>
<proteinExistence type="predicted"/>
<dbReference type="Proteomes" id="UP000469559">
    <property type="component" value="Unassembled WGS sequence"/>
</dbReference>
<comment type="caution">
    <text evidence="1">The sequence shown here is derived from an EMBL/GenBank/DDBJ whole genome shotgun (WGS) entry which is preliminary data.</text>
</comment>
<dbReference type="EMBL" id="QGMF01000957">
    <property type="protein sequence ID" value="TVY13457.1"/>
    <property type="molecule type" value="Genomic_DNA"/>
</dbReference>
<dbReference type="PANTHER" id="PTHR42087:SF1">
    <property type="entry name" value="ILP IS AN APOPTOSIS INHIBITOR"/>
    <property type="match status" value="1"/>
</dbReference>
<dbReference type="AlphaFoldDB" id="A0A8T9B1E9"/>
<evidence type="ECO:0000313" key="1">
    <source>
        <dbReference type="EMBL" id="TVY13457.1"/>
    </source>
</evidence>
<organism evidence="1 2">
    <name type="scientific">Lachnellula arida</name>
    <dbReference type="NCBI Taxonomy" id="1316785"/>
    <lineage>
        <taxon>Eukaryota</taxon>
        <taxon>Fungi</taxon>
        <taxon>Dikarya</taxon>
        <taxon>Ascomycota</taxon>
        <taxon>Pezizomycotina</taxon>
        <taxon>Leotiomycetes</taxon>
        <taxon>Helotiales</taxon>
        <taxon>Lachnaceae</taxon>
        <taxon>Lachnellula</taxon>
    </lineage>
</organism>
<reference evidence="1 2" key="1">
    <citation type="submission" date="2018-05" db="EMBL/GenBank/DDBJ databases">
        <title>Whole genome sequencing for identification of molecular markers to develop diagnostic detection tools for the regulated plant pathogen Lachnellula willkommii.</title>
        <authorList>
            <person name="Giroux E."/>
            <person name="Bilodeau G."/>
        </authorList>
    </citation>
    <scope>NUCLEOTIDE SEQUENCE [LARGE SCALE GENOMIC DNA]</scope>
    <source>
        <strain evidence="1 2">CBS 203.66</strain>
    </source>
</reference>